<comment type="caution">
    <text evidence="1">The sequence shown here is derived from an EMBL/GenBank/DDBJ whole genome shotgun (WGS) entry which is preliminary data.</text>
</comment>
<keyword evidence="2" id="KW-1185">Reference proteome</keyword>
<name>A0A151Y276_9GAMM</name>
<dbReference type="RefSeq" id="WP_067669015.1">
    <property type="nucleotide sequence ID" value="NZ_CBCSIK010000001.1"/>
</dbReference>
<organism evidence="1 2">
    <name type="scientific">Acinetobacter pragensis</name>
    <dbReference type="NCBI Taxonomy" id="1806892"/>
    <lineage>
        <taxon>Bacteria</taxon>
        <taxon>Pseudomonadati</taxon>
        <taxon>Pseudomonadota</taxon>
        <taxon>Gammaproteobacteria</taxon>
        <taxon>Moraxellales</taxon>
        <taxon>Moraxellaceae</taxon>
        <taxon>Acinetobacter</taxon>
    </lineage>
</organism>
<accession>A0A151Y276</accession>
<dbReference type="OrthoDB" id="9854910at2"/>
<dbReference type="STRING" id="1806892.AZH43_12660"/>
<evidence type="ECO:0000313" key="1">
    <source>
        <dbReference type="EMBL" id="KYQ72059.1"/>
    </source>
</evidence>
<reference evidence="1 2" key="1">
    <citation type="submission" date="2016-03" db="EMBL/GenBank/DDBJ databases">
        <title>Acinetobacter genomospecies 28 strain ANC 4149.</title>
        <authorList>
            <person name="Radolfova-Krizova L."/>
            <person name="Nemec A."/>
        </authorList>
    </citation>
    <scope>NUCLEOTIDE SEQUENCE [LARGE SCALE GENOMIC DNA]</scope>
    <source>
        <strain evidence="1 2">ANC 4149</strain>
    </source>
</reference>
<protein>
    <submittedName>
        <fullName evidence="1">Uncharacterized protein</fullName>
    </submittedName>
</protein>
<dbReference type="Proteomes" id="UP000076276">
    <property type="component" value="Unassembled WGS sequence"/>
</dbReference>
<proteinExistence type="predicted"/>
<gene>
    <name evidence="1" type="ORF">AZH43_12660</name>
</gene>
<dbReference type="AlphaFoldDB" id="A0A151Y276"/>
<evidence type="ECO:0000313" key="2">
    <source>
        <dbReference type="Proteomes" id="UP000076276"/>
    </source>
</evidence>
<dbReference type="EMBL" id="LUAW01000020">
    <property type="protein sequence ID" value="KYQ72059.1"/>
    <property type="molecule type" value="Genomic_DNA"/>
</dbReference>
<sequence>MQSYLYFLSSKADLHLLLTFRAKELTHAEKIDIVLEVERQLMSSEHADKHIHLLWRGGFAGDGFTIWSETDSEKSLSPEAVSALFKNAELVCIDLPEYLEERMNTEAQFIVFAEADYVDFMLENHSI</sequence>